<dbReference type="Gene3D" id="2.60.40.790">
    <property type="match status" value="1"/>
</dbReference>
<comment type="similarity">
    <text evidence="1">Belongs to the SGT1 family.</text>
</comment>
<dbReference type="AlphaFoldDB" id="W9YX91"/>
<organism evidence="5 6">
    <name type="scientific">Capronia coronata CBS 617.96</name>
    <dbReference type="NCBI Taxonomy" id="1182541"/>
    <lineage>
        <taxon>Eukaryota</taxon>
        <taxon>Fungi</taxon>
        <taxon>Dikarya</taxon>
        <taxon>Ascomycota</taxon>
        <taxon>Pezizomycotina</taxon>
        <taxon>Eurotiomycetes</taxon>
        <taxon>Chaetothyriomycetidae</taxon>
        <taxon>Chaetothyriales</taxon>
        <taxon>Herpotrichiellaceae</taxon>
        <taxon>Capronia</taxon>
    </lineage>
</organism>
<evidence type="ECO:0000256" key="2">
    <source>
        <dbReference type="SAM" id="MobiDB-lite"/>
    </source>
</evidence>
<evidence type="ECO:0000259" key="4">
    <source>
        <dbReference type="PROSITE" id="PS51203"/>
    </source>
</evidence>
<feature type="compositionally biased region" description="Basic residues" evidence="2">
    <location>
        <begin position="380"/>
        <end position="389"/>
    </location>
</feature>
<feature type="region of interest" description="Disordered" evidence="2">
    <location>
        <begin position="307"/>
        <end position="431"/>
    </location>
</feature>
<dbReference type="InterPro" id="IPR007699">
    <property type="entry name" value="SGS_dom"/>
</dbReference>
<feature type="compositionally biased region" description="Basic and acidic residues" evidence="2">
    <location>
        <begin position="365"/>
        <end position="374"/>
    </location>
</feature>
<dbReference type="PROSITE" id="PS51048">
    <property type="entry name" value="SGS"/>
    <property type="match status" value="1"/>
</dbReference>
<dbReference type="InterPro" id="IPR007052">
    <property type="entry name" value="CS_dom"/>
</dbReference>
<sequence>MAHAARGAAALAASDGPAALSAYTQALIEHPNSPDYYVQRSTAFTRIKPPRYDLALKDAEYAVALGYKRAVREKIQAGQQRRVVALYGLGRYADAKYLLTTMVRWRPHDSKTAKMEGDMWMARVESKLKQVPDSEKVVTIKERPEIEVLPEDKLRQLFKAQLNMDGSYKLDDSTSLKSTTTPTTNTNGTTTTMTASDNSAATTAMPSASAAGSAAADVPKIRHEWYQNAQSVTLTLYAKGVPKDTAEIEIKEDSVYISFPHPANPSATFTFSLDPLFALIDPSQSKFSIMSTKIELTLKKLQPGQKWHNLEGTTPLQPSTQNENVTQNDVSVSSAKAPPLVSTLPTTQSTSAATVPAYPTSSRHGPKDWDKLANELHSQSKSKKTKKSQSKSDKADSVSKPAAEADINANDSPPGSGDEAGDDVDSDYETGDAVDGFFKKLYAGADPDTRRAMMKSFYESKGTALSTNWSEVGKAPVKEVNSKNDE</sequence>
<feature type="compositionally biased region" description="Polar residues" evidence="2">
    <location>
        <begin position="343"/>
        <end position="363"/>
    </location>
</feature>
<feature type="compositionally biased region" description="Polar residues" evidence="2">
    <location>
        <begin position="311"/>
        <end position="334"/>
    </location>
</feature>
<dbReference type="RefSeq" id="XP_007721360.1">
    <property type="nucleotide sequence ID" value="XM_007723170.1"/>
</dbReference>
<dbReference type="EMBL" id="AMWN01000002">
    <property type="protein sequence ID" value="EXJ93866.1"/>
    <property type="molecule type" value="Genomic_DNA"/>
</dbReference>
<feature type="domain" description="SGS" evidence="3">
    <location>
        <begin position="357"/>
        <end position="486"/>
    </location>
</feature>
<accession>W9YX91</accession>
<evidence type="ECO:0000259" key="3">
    <source>
        <dbReference type="PROSITE" id="PS51048"/>
    </source>
</evidence>
<dbReference type="GO" id="GO:0051087">
    <property type="term" value="F:protein-folding chaperone binding"/>
    <property type="evidence" value="ECO:0007669"/>
    <property type="project" value="InterPro"/>
</dbReference>
<keyword evidence="6" id="KW-1185">Reference proteome</keyword>
<dbReference type="eggNOG" id="KOG1309">
    <property type="taxonomic scope" value="Eukaryota"/>
</dbReference>
<dbReference type="InterPro" id="IPR011990">
    <property type="entry name" value="TPR-like_helical_dom_sf"/>
</dbReference>
<evidence type="ECO:0000313" key="6">
    <source>
        <dbReference type="Proteomes" id="UP000019484"/>
    </source>
</evidence>
<feature type="compositionally biased region" description="Acidic residues" evidence="2">
    <location>
        <begin position="419"/>
        <end position="431"/>
    </location>
</feature>
<dbReference type="CDD" id="cd06466">
    <property type="entry name" value="p23_CS_SGT1_like"/>
    <property type="match status" value="1"/>
</dbReference>
<dbReference type="Proteomes" id="UP000019484">
    <property type="component" value="Unassembled WGS sequence"/>
</dbReference>
<dbReference type="Pfam" id="PF05002">
    <property type="entry name" value="SGS"/>
    <property type="match status" value="1"/>
</dbReference>
<dbReference type="InterPro" id="IPR008978">
    <property type="entry name" value="HSP20-like_chaperone"/>
</dbReference>
<evidence type="ECO:0000313" key="5">
    <source>
        <dbReference type="EMBL" id="EXJ93866.1"/>
    </source>
</evidence>
<feature type="compositionally biased region" description="Low complexity" evidence="2">
    <location>
        <begin position="175"/>
        <end position="192"/>
    </location>
</feature>
<proteinExistence type="inferred from homology"/>
<dbReference type="STRING" id="1182541.W9YX91"/>
<comment type="caution">
    <text evidence="5">The sequence shown here is derived from an EMBL/GenBank/DDBJ whole genome shotgun (WGS) entry which is preliminary data.</text>
</comment>
<evidence type="ECO:0000256" key="1">
    <source>
        <dbReference type="ARBA" id="ARBA00008509"/>
    </source>
</evidence>
<dbReference type="PANTHER" id="PTHR45862">
    <property type="entry name" value="PROTEIN SGT1 HOMOLOG"/>
    <property type="match status" value="1"/>
</dbReference>
<dbReference type="GeneID" id="19157159"/>
<name>W9YX91_9EURO</name>
<dbReference type="OrthoDB" id="1898560at2759"/>
<feature type="domain" description="CS" evidence="4">
    <location>
        <begin position="218"/>
        <end position="311"/>
    </location>
</feature>
<dbReference type="HOGENOM" id="CLU_039532_3_1_1"/>
<dbReference type="SUPFAM" id="SSF48452">
    <property type="entry name" value="TPR-like"/>
    <property type="match status" value="1"/>
</dbReference>
<gene>
    <name evidence="5" type="ORF">A1O1_02259</name>
</gene>
<dbReference type="PROSITE" id="PS51203">
    <property type="entry name" value="CS"/>
    <property type="match status" value="1"/>
</dbReference>
<dbReference type="Gene3D" id="1.25.40.10">
    <property type="entry name" value="Tetratricopeptide repeat domain"/>
    <property type="match status" value="1"/>
</dbReference>
<dbReference type="InterPro" id="IPR044563">
    <property type="entry name" value="Sgt1-like"/>
</dbReference>
<dbReference type="SUPFAM" id="SSF49764">
    <property type="entry name" value="HSP20-like chaperones"/>
    <property type="match status" value="1"/>
</dbReference>
<protein>
    <submittedName>
        <fullName evidence="5">Uncharacterized protein</fullName>
    </submittedName>
</protein>
<feature type="region of interest" description="Disordered" evidence="2">
    <location>
        <begin position="170"/>
        <end position="192"/>
    </location>
</feature>
<dbReference type="Pfam" id="PF04969">
    <property type="entry name" value="CS"/>
    <property type="match status" value="1"/>
</dbReference>
<reference evidence="5 6" key="1">
    <citation type="submission" date="2013-03" db="EMBL/GenBank/DDBJ databases">
        <title>The Genome Sequence of Capronia coronata CBS 617.96.</title>
        <authorList>
            <consortium name="The Broad Institute Genomics Platform"/>
            <person name="Cuomo C."/>
            <person name="de Hoog S."/>
            <person name="Gorbushina A."/>
            <person name="Walker B."/>
            <person name="Young S.K."/>
            <person name="Zeng Q."/>
            <person name="Gargeya S."/>
            <person name="Fitzgerald M."/>
            <person name="Haas B."/>
            <person name="Abouelleil A."/>
            <person name="Allen A.W."/>
            <person name="Alvarado L."/>
            <person name="Arachchi H.M."/>
            <person name="Berlin A.M."/>
            <person name="Chapman S.B."/>
            <person name="Gainer-Dewar J."/>
            <person name="Goldberg J."/>
            <person name="Griggs A."/>
            <person name="Gujja S."/>
            <person name="Hansen M."/>
            <person name="Howarth C."/>
            <person name="Imamovic A."/>
            <person name="Ireland A."/>
            <person name="Larimer J."/>
            <person name="McCowan C."/>
            <person name="Murphy C."/>
            <person name="Pearson M."/>
            <person name="Poon T.W."/>
            <person name="Priest M."/>
            <person name="Roberts A."/>
            <person name="Saif S."/>
            <person name="Shea T."/>
            <person name="Sisk P."/>
            <person name="Sykes S."/>
            <person name="Wortman J."/>
            <person name="Nusbaum C."/>
            <person name="Birren B."/>
        </authorList>
    </citation>
    <scope>NUCLEOTIDE SEQUENCE [LARGE SCALE GENOMIC DNA]</scope>
    <source>
        <strain evidence="5 6">CBS 617.96</strain>
    </source>
</reference>